<feature type="signal peptide" evidence="1">
    <location>
        <begin position="1"/>
        <end position="19"/>
    </location>
</feature>
<keyword evidence="3" id="KW-1185">Reference proteome</keyword>
<sequence length="184" mass="21006">MHQFPLPFLLLMSVTLAVSVKNQVYTDLKEVNLAILGGTAGATSVWSNREDHNVDKAFVVDPKIGWCSENMRNGPTQTIWKQFKQPVKLFKITFQGRRDVNLDEPTRFDIIGSNNEDCSQDNWVTLATDDSGDEMSIQDKKTIRIPAGMTRYFTCYGIRVRDVRVRSNSDKFACISHIKFYMDS</sequence>
<name>A0AAV2RC56_MEGNR</name>
<dbReference type="EMBL" id="CAXKWB010018509">
    <property type="protein sequence ID" value="CAL4120926.1"/>
    <property type="molecule type" value="Genomic_DNA"/>
</dbReference>
<feature type="non-terminal residue" evidence="2">
    <location>
        <position position="184"/>
    </location>
</feature>
<evidence type="ECO:0000313" key="3">
    <source>
        <dbReference type="Proteomes" id="UP001497623"/>
    </source>
</evidence>
<feature type="chain" id="PRO_5043886918" description="F5/8 type C domain-containing protein" evidence="1">
    <location>
        <begin position="20"/>
        <end position="184"/>
    </location>
</feature>
<keyword evidence="1" id="KW-0732">Signal</keyword>
<gene>
    <name evidence="2" type="ORF">MNOR_LOCUS22211</name>
</gene>
<dbReference type="Gene3D" id="2.60.120.260">
    <property type="entry name" value="Galactose-binding domain-like"/>
    <property type="match status" value="1"/>
</dbReference>
<comment type="caution">
    <text evidence="2">The sequence shown here is derived from an EMBL/GenBank/DDBJ whole genome shotgun (WGS) entry which is preliminary data.</text>
</comment>
<evidence type="ECO:0000256" key="1">
    <source>
        <dbReference type="SAM" id="SignalP"/>
    </source>
</evidence>
<dbReference type="InterPro" id="IPR008979">
    <property type="entry name" value="Galactose-bd-like_sf"/>
</dbReference>
<dbReference type="Proteomes" id="UP001497623">
    <property type="component" value="Unassembled WGS sequence"/>
</dbReference>
<evidence type="ECO:0000313" key="2">
    <source>
        <dbReference type="EMBL" id="CAL4120926.1"/>
    </source>
</evidence>
<dbReference type="AlphaFoldDB" id="A0AAV2RC56"/>
<accession>A0AAV2RC56</accession>
<proteinExistence type="predicted"/>
<evidence type="ECO:0008006" key="4">
    <source>
        <dbReference type="Google" id="ProtNLM"/>
    </source>
</evidence>
<organism evidence="2 3">
    <name type="scientific">Meganyctiphanes norvegica</name>
    <name type="common">Northern krill</name>
    <name type="synonym">Thysanopoda norvegica</name>
    <dbReference type="NCBI Taxonomy" id="48144"/>
    <lineage>
        <taxon>Eukaryota</taxon>
        <taxon>Metazoa</taxon>
        <taxon>Ecdysozoa</taxon>
        <taxon>Arthropoda</taxon>
        <taxon>Crustacea</taxon>
        <taxon>Multicrustacea</taxon>
        <taxon>Malacostraca</taxon>
        <taxon>Eumalacostraca</taxon>
        <taxon>Eucarida</taxon>
        <taxon>Euphausiacea</taxon>
        <taxon>Euphausiidae</taxon>
        <taxon>Meganyctiphanes</taxon>
    </lineage>
</organism>
<reference evidence="2 3" key="1">
    <citation type="submission" date="2024-05" db="EMBL/GenBank/DDBJ databases">
        <authorList>
            <person name="Wallberg A."/>
        </authorList>
    </citation>
    <scope>NUCLEOTIDE SEQUENCE [LARGE SCALE GENOMIC DNA]</scope>
</reference>
<protein>
    <recommendedName>
        <fullName evidence="4">F5/8 type C domain-containing protein</fullName>
    </recommendedName>
</protein>
<dbReference type="SUPFAM" id="SSF49785">
    <property type="entry name" value="Galactose-binding domain-like"/>
    <property type="match status" value="1"/>
</dbReference>